<organism evidence="1">
    <name type="scientific">marine sediment metagenome</name>
    <dbReference type="NCBI Taxonomy" id="412755"/>
    <lineage>
        <taxon>unclassified sequences</taxon>
        <taxon>metagenomes</taxon>
        <taxon>ecological metagenomes</taxon>
    </lineage>
</organism>
<reference evidence="1" key="1">
    <citation type="journal article" date="2015" name="Nature">
        <title>Complex archaea that bridge the gap between prokaryotes and eukaryotes.</title>
        <authorList>
            <person name="Spang A."/>
            <person name="Saw J.H."/>
            <person name="Jorgensen S.L."/>
            <person name="Zaremba-Niedzwiedzka K."/>
            <person name="Martijn J."/>
            <person name="Lind A.E."/>
            <person name="van Eijk R."/>
            <person name="Schleper C."/>
            <person name="Guy L."/>
            <person name="Ettema T.J."/>
        </authorList>
    </citation>
    <scope>NUCLEOTIDE SEQUENCE</scope>
</reference>
<sequence>MKNVISNSEGGILVDFDAKKFPIGMIAPAKKEDLAKTMGEKCKEWVIKNRSYEQMGKKVEAIYSQLLT</sequence>
<protein>
    <recommendedName>
        <fullName evidence="2">Glycosyl transferase family 1 domain-containing protein</fullName>
    </recommendedName>
</protein>
<name>A0A0F9NZE9_9ZZZZ</name>
<evidence type="ECO:0008006" key="2">
    <source>
        <dbReference type="Google" id="ProtNLM"/>
    </source>
</evidence>
<comment type="caution">
    <text evidence="1">The sequence shown here is derived from an EMBL/GenBank/DDBJ whole genome shotgun (WGS) entry which is preliminary data.</text>
</comment>
<accession>A0A0F9NZE9</accession>
<proteinExistence type="predicted"/>
<gene>
    <name evidence="1" type="ORF">LCGC14_0965220</name>
</gene>
<dbReference type="AlphaFoldDB" id="A0A0F9NZE9"/>
<dbReference type="SUPFAM" id="SSF53756">
    <property type="entry name" value="UDP-Glycosyltransferase/glycogen phosphorylase"/>
    <property type="match status" value="1"/>
</dbReference>
<dbReference type="EMBL" id="LAZR01003513">
    <property type="protein sequence ID" value="KKN17497.1"/>
    <property type="molecule type" value="Genomic_DNA"/>
</dbReference>
<dbReference type="Gene3D" id="3.40.50.2000">
    <property type="entry name" value="Glycogen Phosphorylase B"/>
    <property type="match status" value="2"/>
</dbReference>
<evidence type="ECO:0000313" key="1">
    <source>
        <dbReference type="EMBL" id="KKN17497.1"/>
    </source>
</evidence>